<keyword evidence="2" id="KW-1185">Reference proteome</keyword>
<gene>
    <name evidence="1" type="ORF">SAMN05192562_11354</name>
</gene>
<dbReference type="RefSeq" id="WP_090127000.1">
    <property type="nucleotide sequence ID" value="NZ_CP045299.1"/>
</dbReference>
<dbReference type="Proteomes" id="UP000199187">
    <property type="component" value="Unassembled WGS sequence"/>
</dbReference>
<reference evidence="2" key="1">
    <citation type="submission" date="2016-10" db="EMBL/GenBank/DDBJ databases">
        <authorList>
            <person name="Varghese N."/>
            <person name="Submissions S."/>
        </authorList>
    </citation>
    <scope>NUCLEOTIDE SEQUENCE [LARGE SCALE GENOMIC DNA]</scope>
    <source>
        <strain evidence="2">Ah-143</strain>
    </source>
</reference>
<evidence type="ECO:0000313" key="2">
    <source>
        <dbReference type="Proteomes" id="UP000199187"/>
    </source>
</evidence>
<dbReference type="InterPro" id="IPR009811">
    <property type="entry name" value="DUF1380"/>
</dbReference>
<dbReference type="OrthoDB" id="6589653at2"/>
<dbReference type="Pfam" id="PF07128">
    <property type="entry name" value="DUF1380"/>
    <property type="match status" value="1"/>
</dbReference>
<sequence>MLYGTRKELNKKLKRAFGDTEKFALLVWTRETVMGAAEDMTEQEADHILAEIGSTGSGDHAEEGISFGTVLELLAGLRAAPQMVSVPAALLEQVSNWAERCLNEEDVRAGNAGRSTPETVARGLAALNALKQLMAA</sequence>
<evidence type="ECO:0008006" key="3">
    <source>
        <dbReference type="Google" id="ProtNLM"/>
    </source>
</evidence>
<proteinExistence type="predicted"/>
<name>A0A1I7EA29_9ENTR</name>
<evidence type="ECO:0000313" key="1">
    <source>
        <dbReference type="EMBL" id="SFU20788.1"/>
    </source>
</evidence>
<organism evidence="1 2">
    <name type="scientific">Kosakonia arachidis</name>
    <dbReference type="NCBI Taxonomy" id="551989"/>
    <lineage>
        <taxon>Bacteria</taxon>
        <taxon>Pseudomonadati</taxon>
        <taxon>Pseudomonadota</taxon>
        <taxon>Gammaproteobacteria</taxon>
        <taxon>Enterobacterales</taxon>
        <taxon>Enterobacteriaceae</taxon>
        <taxon>Kosakonia</taxon>
    </lineage>
</organism>
<dbReference type="EMBL" id="FPAU01000013">
    <property type="protein sequence ID" value="SFU20788.1"/>
    <property type="molecule type" value="Genomic_DNA"/>
</dbReference>
<protein>
    <recommendedName>
        <fullName evidence="3">DUF1380 domain-containing protein</fullName>
    </recommendedName>
</protein>
<dbReference type="AlphaFoldDB" id="A0A1I7EA29"/>
<accession>A0A1I7EA29</accession>